<dbReference type="Proteomes" id="UP000614609">
    <property type="component" value="Unassembled WGS sequence"/>
</dbReference>
<protein>
    <submittedName>
        <fullName evidence="2">4-nitrophenyl phosphatase</fullName>
        <ecNumber evidence="2">3.1.3.41</ecNumber>
    </submittedName>
    <submittedName>
        <fullName evidence="1">Haloacid dehalogenase</fullName>
    </submittedName>
</protein>
<dbReference type="NCBIfam" id="TIGR01460">
    <property type="entry name" value="HAD-SF-IIA"/>
    <property type="match status" value="1"/>
</dbReference>
<dbReference type="GO" id="GO:0005737">
    <property type="term" value="C:cytoplasm"/>
    <property type="evidence" value="ECO:0007669"/>
    <property type="project" value="TreeGrafter"/>
</dbReference>
<dbReference type="Proteomes" id="UP000765891">
    <property type="component" value="Unassembled WGS sequence"/>
</dbReference>
<dbReference type="AlphaFoldDB" id="A0A830FVL9"/>
<dbReference type="GO" id="GO:0016791">
    <property type="term" value="F:phosphatase activity"/>
    <property type="evidence" value="ECO:0007669"/>
    <property type="project" value="TreeGrafter"/>
</dbReference>
<dbReference type="InterPro" id="IPR036412">
    <property type="entry name" value="HAD-like_sf"/>
</dbReference>
<reference evidence="2" key="3">
    <citation type="submission" date="2021-03" db="EMBL/GenBank/DDBJ databases">
        <title>Genomic Encyclopedia of Type Strains, Phase IV (KMG-IV): sequencing the most valuable type-strain genomes for metagenomic binning, comparative biology and taxonomic classification.</title>
        <authorList>
            <person name="Goeker M."/>
        </authorList>
    </citation>
    <scope>NUCLEOTIDE SEQUENCE</scope>
    <source>
        <strain evidence="2">DSM 22443</strain>
    </source>
</reference>
<keyword evidence="2" id="KW-0378">Hydrolase</keyword>
<evidence type="ECO:0000313" key="3">
    <source>
        <dbReference type="Proteomes" id="UP000614609"/>
    </source>
</evidence>
<dbReference type="InterPro" id="IPR006357">
    <property type="entry name" value="HAD-SF_hydro_IIA"/>
</dbReference>
<evidence type="ECO:0000313" key="1">
    <source>
        <dbReference type="EMBL" id="GGM65865.1"/>
    </source>
</evidence>
<name>A0A830FVL9_9EURY</name>
<proteinExistence type="predicted"/>
<keyword evidence="3" id="KW-1185">Reference proteome</keyword>
<dbReference type="SUPFAM" id="SSF56784">
    <property type="entry name" value="HAD-like"/>
    <property type="match status" value="1"/>
</dbReference>
<dbReference type="EMBL" id="BMOO01000003">
    <property type="protein sequence ID" value="GGM65865.1"/>
    <property type="molecule type" value="Genomic_DNA"/>
</dbReference>
<dbReference type="Pfam" id="PF13242">
    <property type="entry name" value="Hydrolase_like"/>
    <property type="match status" value="1"/>
</dbReference>
<reference evidence="1" key="2">
    <citation type="submission" date="2020-09" db="EMBL/GenBank/DDBJ databases">
        <authorList>
            <person name="Sun Q."/>
            <person name="Ohkuma M."/>
        </authorList>
    </citation>
    <scope>NUCLEOTIDE SEQUENCE</scope>
    <source>
        <strain evidence="1">JCM 16108</strain>
    </source>
</reference>
<dbReference type="EC" id="3.1.3.41" evidence="2"/>
<dbReference type="PANTHER" id="PTHR19288">
    <property type="entry name" value="4-NITROPHENYLPHOSPHATASE-RELATED"/>
    <property type="match status" value="1"/>
</dbReference>
<dbReference type="PANTHER" id="PTHR19288:SF46">
    <property type="entry name" value="HALOACID DEHALOGENASE-LIKE HYDROLASE DOMAIN-CONTAINING PROTEIN 2"/>
    <property type="match status" value="1"/>
</dbReference>
<reference evidence="1" key="1">
    <citation type="journal article" date="2014" name="Int. J. Syst. Evol. Microbiol.">
        <title>Complete genome sequence of Corynebacterium casei LMG S-19264T (=DSM 44701T), isolated from a smear-ripened cheese.</title>
        <authorList>
            <consortium name="US DOE Joint Genome Institute (JGI-PGF)"/>
            <person name="Walter F."/>
            <person name="Albersmeier A."/>
            <person name="Kalinowski J."/>
            <person name="Ruckert C."/>
        </authorList>
    </citation>
    <scope>NUCLEOTIDE SEQUENCE</scope>
    <source>
        <strain evidence="1">JCM 16108</strain>
    </source>
</reference>
<dbReference type="OrthoDB" id="25155at2157"/>
<dbReference type="EMBL" id="JAGGKO010000001">
    <property type="protein sequence ID" value="MBP1953365.1"/>
    <property type="molecule type" value="Genomic_DNA"/>
</dbReference>
<dbReference type="RefSeq" id="WP_188871486.1">
    <property type="nucleotide sequence ID" value="NZ_BMOO01000003.1"/>
</dbReference>
<accession>A0A830FVL9</accession>
<gene>
    <name evidence="1" type="ORF">GCM10009017_14930</name>
    <name evidence="2" type="ORF">J2752_000246</name>
</gene>
<evidence type="ECO:0000313" key="2">
    <source>
        <dbReference type="EMBL" id="MBP1953365.1"/>
    </source>
</evidence>
<organism evidence="1 3">
    <name type="scientific">Halarchaeum rubridurum</name>
    <dbReference type="NCBI Taxonomy" id="489911"/>
    <lineage>
        <taxon>Archaea</taxon>
        <taxon>Methanobacteriati</taxon>
        <taxon>Methanobacteriota</taxon>
        <taxon>Stenosarchaea group</taxon>
        <taxon>Halobacteria</taxon>
        <taxon>Halobacteriales</taxon>
        <taxon>Halobacteriaceae</taxon>
    </lineage>
</organism>
<dbReference type="Pfam" id="PF13344">
    <property type="entry name" value="Hydrolase_6"/>
    <property type="match status" value="1"/>
</dbReference>
<sequence>MAPRAAAIDLDGTLLHGDALLPGARDAMAAIRERVEAVCFLTNNPTIPPEAYAARLRDFGIEASPDEVLTACTATIHYLRAHHADDAVFPIAGDDIVAQLRDADCDLVTEPEAAECVVVGYDPDFDYDDLHAALRALRDGVGFVGTDPDRTIPTADGPIPGSGALVHAVAGVVERDPDAVLGKPSDETADLLRERLGVPAADCVVVGDNPATDVALGERAGMTTVLVETGLDAGGDGARADHVVNGIADAVDVFDGRRF</sequence>
<dbReference type="Gene3D" id="3.40.50.1000">
    <property type="entry name" value="HAD superfamily/HAD-like"/>
    <property type="match status" value="2"/>
</dbReference>
<dbReference type="InterPro" id="IPR023214">
    <property type="entry name" value="HAD_sf"/>
</dbReference>
<comment type="caution">
    <text evidence="1">The sequence shown here is derived from an EMBL/GenBank/DDBJ whole genome shotgun (WGS) entry which is preliminary data.</text>
</comment>